<organism evidence="1 2">
    <name type="scientific">Gigaspora margarita</name>
    <dbReference type="NCBI Taxonomy" id="4874"/>
    <lineage>
        <taxon>Eukaryota</taxon>
        <taxon>Fungi</taxon>
        <taxon>Fungi incertae sedis</taxon>
        <taxon>Mucoromycota</taxon>
        <taxon>Glomeromycotina</taxon>
        <taxon>Glomeromycetes</taxon>
        <taxon>Diversisporales</taxon>
        <taxon>Gigasporaceae</taxon>
        <taxon>Gigaspora</taxon>
    </lineage>
</organism>
<accession>A0ABN7VX96</accession>
<evidence type="ECO:0000313" key="2">
    <source>
        <dbReference type="Proteomes" id="UP000789901"/>
    </source>
</evidence>
<proteinExistence type="predicted"/>
<dbReference type="Proteomes" id="UP000789901">
    <property type="component" value="Unassembled WGS sequence"/>
</dbReference>
<comment type="caution">
    <text evidence="1">The sequence shown here is derived from an EMBL/GenBank/DDBJ whole genome shotgun (WGS) entry which is preliminary data.</text>
</comment>
<reference evidence="1 2" key="1">
    <citation type="submission" date="2021-06" db="EMBL/GenBank/DDBJ databases">
        <authorList>
            <person name="Kallberg Y."/>
            <person name="Tangrot J."/>
            <person name="Rosling A."/>
        </authorList>
    </citation>
    <scope>NUCLEOTIDE SEQUENCE [LARGE SCALE GENOMIC DNA]</scope>
    <source>
        <strain evidence="1 2">120-4 pot B 10/14</strain>
    </source>
</reference>
<gene>
    <name evidence="1" type="ORF">GMARGA_LOCUS23374</name>
</gene>
<name>A0ABN7VX96_GIGMA</name>
<sequence length="261" mass="30015">MENKNYLAFFVKKVVREKLEDSLSAFVYVCRRKGHLAHSCPFVKDQGHERSLNNKTMDIRRVEFGKKDREGLKRGGKIIMKRKVDDEIKRVLNVSIDDLKQEVSETSYYEKFDYRELTECKEALDAACNTWLRKVEAYRRWIGGLKQMEGLVEKKDEDSKGSGNWKHGETKNNDLAPLVEFKEDANTNLSEALEEAEDVEEGYGPCEHTWKYRNKEISLGRIGDEAVGNILGVNVVVCGIEVKQPLYVVRELNFDVVLGMA</sequence>
<feature type="non-terminal residue" evidence="1">
    <location>
        <position position="261"/>
    </location>
</feature>
<protein>
    <submittedName>
        <fullName evidence="1">45516_t:CDS:1</fullName>
    </submittedName>
</protein>
<evidence type="ECO:0000313" key="1">
    <source>
        <dbReference type="EMBL" id="CAG8802208.1"/>
    </source>
</evidence>
<keyword evidence="2" id="KW-1185">Reference proteome</keyword>
<dbReference type="EMBL" id="CAJVQB010023567">
    <property type="protein sequence ID" value="CAG8802208.1"/>
    <property type="molecule type" value="Genomic_DNA"/>
</dbReference>